<sequence>MAKIGLNFGEKLQIVDKSYRVITDGLIIPEVFGKLTFRSIEGNELIYEADRSQRNEDGSYAQVPTGEIRGVTLGIHSANQHETLFVTIVDMTEQAIEDLGLRYREEVELTDIVVTYSAIGRNDNYRLYASTIKKKEGASVTPKAEKPEPETKK</sequence>
<protein>
    <submittedName>
        <fullName evidence="1">Conjugal transfer protein</fullName>
    </submittedName>
</protein>
<name>A0A7X8C5N3_9LACT</name>
<gene>
    <name evidence="1" type="ORF">GX355_11020</name>
</gene>
<evidence type="ECO:0000313" key="2">
    <source>
        <dbReference type="Proteomes" id="UP000541058"/>
    </source>
</evidence>
<dbReference type="EMBL" id="JAAYSM010000393">
    <property type="protein sequence ID" value="NLJ19375.1"/>
    <property type="molecule type" value="Genomic_DNA"/>
</dbReference>
<evidence type="ECO:0000313" key="1">
    <source>
        <dbReference type="EMBL" id="NLJ19375.1"/>
    </source>
</evidence>
<accession>A0A7X8C5N3</accession>
<reference evidence="1 2" key="1">
    <citation type="journal article" date="2020" name="Biotechnol. Biofuels">
        <title>New insights from the biogas microbiome by comprehensive genome-resolved metagenomics of nearly 1600 species originating from multiple anaerobic digesters.</title>
        <authorList>
            <person name="Campanaro S."/>
            <person name="Treu L."/>
            <person name="Rodriguez-R L.M."/>
            <person name="Kovalovszki A."/>
            <person name="Ziels R.M."/>
            <person name="Maus I."/>
            <person name="Zhu X."/>
            <person name="Kougias P.G."/>
            <person name="Basile A."/>
            <person name="Luo G."/>
            <person name="Schluter A."/>
            <person name="Konstantinidis K.T."/>
            <person name="Angelidaki I."/>
        </authorList>
    </citation>
    <scope>NUCLEOTIDE SEQUENCE [LARGE SCALE GENOMIC DNA]</scope>
    <source>
        <strain evidence="1">AS23ysBPME_34</strain>
    </source>
</reference>
<dbReference type="RefSeq" id="WP_276649881.1">
    <property type="nucleotide sequence ID" value="NZ_JAAYSM010000393.1"/>
</dbReference>
<dbReference type="AlphaFoldDB" id="A0A7X8C5N3"/>
<organism evidence="1 2">
    <name type="scientific">Globicatella sulfidifaciens</name>
    <dbReference type="NCBI Taxonomy" id="136093"/>
    <lineage>
        <taxon>Bacteria</taxon>
        <taxon>Bacillati</taxon>
        <taxon>Bacillota</taxon>
        <taxon>Bacilli</taxon>
        <taxon>Lactobacillales</taxon>
        <taxon>Aerococcaceae</taxon>
        <taxon>Globicatella</taxon>
    </lineage>
</organism>
<dbReference type="Proteomes" id="UP000541058">
    <property type="component" value="Unassembled WGS sequence"/>
</dbReference>
<proteinExistence type="predicted"/>
<comment type="caution">
    <text evidence="1">The sequence shown here is derived from an EMBL/GenBank/DDBJ whole genome shotgun (WGS) entry which is preliminary data.</text>
</comment>